<dbReference type="InterPro" id="IPR047168">
    <property type="entry name" value="LEC1-like"/>
</dbReference>
<reference evidence="3" key="1">
    <citation type="journal article" date="2019" name="G3 (Bethesda)">
        <title>Genome Assemblies of Two Rare Opportunistic Yeast Pathogens: Diutina rugosa (syn. Candida rugosa) and Trichomonascus ciferrii (syn. Candida ciferrii).</title>
        <authorList>
            <person name="Mixao V."/>
            <person name="Saus E."/>
            <person name="Hansen A.P."/>
            <person name="Lass-Florl C."/>
            <person name="Gabaldon T."/>
        </authorList>
    </citation>
    <scope>NUCLEOTIDE SEQUENCE</scope>
    <source>
        <strain evidence="3">CBS 4856</strain>
    </source>
</reference>
<comment type="caution">
    <text evidence="3">The sequence shown here is derived from an EMBL/GenBank/DDBJ whole genome shotgun (WGS) entry which is preliminary data.</text>
</comment>
<dbReference type="VEuPathDB" id="FungiDB:TRICI_002022"/>
<dbReference type="Proteomes" id="UP000761534">
    <property type="component" value="Unassembled WGS sequence"/>
</dbReference>
<dbReference type="OrthoDB" id="2117459at2759"/>
<dbReference type="Pfam" id="PF00787">
    <property type="entry name" value="PX"/>
    <property type="match status" value="1"/>
</dbReference>
<dbReference type="EMBL" id="SWFS01000138">
    <property type="protein sequence ID" value="KAA8915812.1"/>
    <property type="molecule type" value="Genomic_DNA"/>
</dbReference>
<dbReference type="SMART" id="SM00312">
    <property type="entry name" value="PX"/>
    <property type="match status" value="1"/>
</dbReference>
<evidence type="ECO:0000313" key="4">
    <source>
        <dbReference type="Proteomes" id="UP000761534"/>
    </source>
</evidence>
<feature type="compositionally biased region" description="Polar residues" evidence="1">
    <location>
        <begin position="791"/>
        <end position="804"/>
    </location>
</feature>
<sequence length="910" mass="105232">MSEGGFSLIQEHYLKRELLRLQIEEEVAKLNDFKDVGRFGPPFAQDMESGVSADGSEYPILHYMFDRCVKTFPFVLDVDERHFWQNRVQRFLEDFAEKDISTSADRTEDTKRYRIALKVKKLIFLYTASGIQTVRGEKSAKIQRISDNAVQKVDHRQIVAESLEGNNFINGYEINVAGVRQVHVRRGFLYEDQTEYLIKVLSEQSEAPVVHVARKYSDFKDLDRKLRKEFPGKPLPHLPAKNKSSTSAGGLLSWGGDSSDVEEPDDSDFEDDSASAHSSSEGTKGKKTARLSSFMRRRQAEELHSEADATKLIREKQRTTLRGYLKELVSIPQVARSQTFLEFLFKDRLKKLTKDERYDMELRRKMDLIRIENQIKFFEIATERAQLLEGYMAEFKEDMLKKDGLVNLFREIRERESIKELSPKYQKFAEWCVIEFAATLYHMFMAEDSSPEFYSQIRRIHKMLPYSMLRGVLRYSNPMAMMKGILDLFLAQPFGRRSLLQNIFWVILGDDAKAQEKLINELRGKMIHPELMGVLDAYARVSADTRQQMKKRAKNKEMVCVIFDSPDLMQEVVDIKPEDANRVKKMYDLWNKAVEHGEDPVGQEATEMVDSFAQLKEYLKLVVRKRDKDMMQEFWSDGITLDMIRELITIFYTPLIKVFKSANIHESVADFERFMDDLIKVVDKAEMTAASSDPNQLVESFIMLCERHQESTFKFVHNVYKHDDGLFNAFTEWVGGIIEFLREGNGKLLDMEAVFNEAKKNPDVDEQLVLKEMDDIIKYMQDRRSYRDNIAGSSPSAAANTESKQAPPDAAWHDAIPGVSKIQGQDFGLTEEDLDDIRDIQDEEKHDADNDTDDKPTGNLVEDERVRRKKLLAKAQSQAQFHLAQKPEVRETRKLLPPFHTQLCAVLGKN</sequence>
<dbReference type="InterPro" id="IPR024555">
    <property type="entry name" value="PX-associated"/>
</dbReference>
<evidence type="ECO:0000313" key="3">
    <source>
        <dbReference type="EMBL" id="KAA8915812.1"/>
    </source>
</evidence>
<dbReference type="PANTHER" id="PTHR47185:SF1">
    <property type="entry name" value="PX DOMAIN-CONTAINING PROTEIN YPR097W"/>
    <property type="match status" value="1"/>
</dbReference>
<dbReference type="PROSITE" id="PS50195">
    <property type="entry name" value="PX"/>
    <property type="match status" value="1"/>
</dbReference>
<dbReference type="AlphaFoldDB" id="A0A642V6V5"/>
<dbReference type="PANTHER" id="PTHR47185">
    <property type="entry name" value="PX DOMAIN-CONTAINING PROTEIN YPR097W"/>
    <property type="match status" value="1"/>
</dbReference>
<evidence type="ECO:0000259" key="2">
    <source>
        <dbReference type="PROSITE" id="PS50195"/>
    </source>
</evidence>
<dbReference type="SUPFAM" id="SSF64268">
    <property type="entry name" value="PX domain"/>
    <property type="match status" value="1"/>
</dbReference>
<dbReference type="Pfam" id="PF12825">
    <property type="entry name" value="DUF3818"/>
    <property type="match status" value="1"/>
</dbReference>
<accession>A0A642V6V5</accession>
<protein>
    <recommendedName>
        <fullName evidence="2">PX domain-containing protein</fullName>
    </recommendedName>
</protein>
<dbReference type="InterPro" id="IPR036871">
    <property type="entry name" value="PX_dom_sf"/>
</dbReference>
<keyword evidence="4" id="KW-1185">Reference proteome</keyword>
<dbReference type="Gene3D" id="3.30.1520.10">
    <property type="entry name" value="Phox-like domain"/>
    <property type="match status" value="1"/>
</dbReference>
<dbReference type="InterPro" id="IPR001683">
    <property type="entry name" value="PX_dom"/>
</dbReference>
<organism evidence="3 4">
    <name type="scientific">Trichomonascus ciferrii</name>
    <dbReference type="NCBI Taxonomy" id="44093"/>
    <lineage>
        <taxon>Eukaryota</taxon>
        <taxon>Fungi</taxon>
        <taxon>Dikarya</taxon>
        <taxon>Ascomycota</taxon>
        <taxon>Saccharomycotina</taxon>
        <taxon>Dipodascomycetes</taxon>
        <taxon>Dipodascales</taxon>
        <taxon>Trichomonascaceae</taxon>
        <taxon>Trichomonascus</taxon>
        <taxon>Trichomonascus ciferrii complex</taxon>
    </lineage>
</organism>
<feature type="compositionally biased region" description="Low complexity" evidence="1">
    <location>
        <begin position="247"/>
        <end position="258"/>
    </location>
</feature>
<feature type="domain" description="PX" evidence="2">
    <location>
        <begin position="174"/>
        <end position="351"/>
    </location>
</feature>
<feature type="region of interest" description="Disordered" evidence="1">
    <location>
        <begin position="788"/>
        <end position="812"/>
    </location>
</feature>
<dbReference type="InterPro" id="IPR024554">
    <property type="entry name" value="LEC1-like_C"/>
</dbReference>
<dbReference type="CDD" id="cd06869">
    <property type="entry name" value="PX_UP2_fungi"/>
    <property type="match status" value="1"/>
</dbReference>
<dbReference type="Pfam" id="PF12828">
    <property type="entry name" value="PXB"/>
    <property type="match status" value="1"/>
</dbReference>
<dbReference type="GO" id="GO:0035091">
    <property type="term" value="F:phosphatidylinositol binding"/>
    <property type="evidence" value="ECO:0007669"/>
    <property type="project" value="InterPro"/>
</dbReference>
<gene>
    <name evidence="3" type="ORF">TRICI_002022</name>
</gene>
<feature type="compositionally biased region" description="Acidic residues" evidence="1">
    <location>
        <begin position="259"/>
        <end position="273"/>
    </location>
</feature>
<evidence type="ECO:0000256" key="1">
    <source>
        <dbReference type="SAM" id="MobiDB-lite"/>
    </source>
</evidence>
<proteinExistence type="predicted"/>
<name>A0A642V6V5_9ASCO</name>
<feature type="region of interest" description="Disordered" evidence="1">
    <location>
        <begin position="230"/>
        <end position="290"/>
    </location>
</feature>